<accession>A0A9D3ZTF4</accession>
<name>A0A9D3ZTF4_9ROSI</name>
<keyword evidence="2" id="KW-1185">Reference proteome</keyword>
<sequence>MWFTKSRIRDINLETIEIYCDNQSAAAIAKNLVFHGKTKHFKIKCHFVREFEQSNEVKLVHYSSDDQLVDILTKPLGKMRFKRLRYDIEVHNIMANEECCEVAIHVIANSDHKVANSSKLVNLPRDTSSSKATSLTKVASSTKL</sequence>
<proteinExistence type="predicted"/>
<organism evidence="1 2">
    <name type="scientific">Gossypium stocksii</name>
    <dbReference type="NCBI Taxonomy" id="47602"/>
    <lineage>
        <taxon>Eukaryota</taxon>
        <taxon>Viridiplantae</taxon>
        <taxon>Streptophyta</taxon>
        <taxon>Embryophyta</taxon>
        <taxon>Tracheophyta</taxon>
        <taxon>Spermatophyta</taxon>
        <taxon>Magnoliopsida</taxon>
        <taxon>eudicotyledons</taxon>
        <taxon>Gunneridae</taxon>
        <taxon>Pentapetalae</taxon>
        <taxon>rosids</taxon>
        <taxon>malvids</taxon>
        <taxon>Malvales</taxon>
        <taxon>Malvaceae</taxon>
        <taxon>Malvoideae</taxon>
        <taxon>Gossypium</taxon>
    </lineage>
</organism>
<reference evidence="1 2" key="1">
    <citation type="journal article" date="2021" name="Plant Biotechnol. J.">
        <title>Multi-omics assisted identification of the key and species-specific regulatory components of drought-tolerant mechanisms in Gossypium stocksii.</title>
        <authorList>
            <person name="Yu D."/>
            <person name="Ke L."/>
            <person name="Zhang D."/>
            <person name="Wu Y."/>
            <person name="Sun Y."/>
            <person name="Mei J."/>
            <person name="Sun J."/>
            <person name="Sun Y."/>
        </authorList>
    </citation>
    <scope>NUCLEOTIDE SEQUENCE [LARGE SCALE GENOMIC DNA]</scope>
    <source>
        <strain evidence="2">cv. E1</strain>
        <tissue evidence="1">Leaf</tissue>
    </source>
</reference>
<evidence type="ECO:0000313" key="2">
    <source>
        <dbReference type="Proteomes" id="UP000828251"/>
    </source>
</evidence>
<evidence type="ECO:0000313" key="1">
    <source>
        <dbReference type="EMBL" id="KAH1064330.1"/>
    </source>
</evidence>
<dbReference type="Proteomes" id="UP000828251">
    <property type="component" value="Unassembled WGS sequence"/>
</dbReference>
<dbReference type="CDD" id="cd09272">
    <property type="entry name" value="RNase_HI_RT_Ty1"/>
    <property type="match status" value="1"/>
</dbReference>
<protein>
    <submittedName>
        <fullName evidence="1">Uncharacterized protein</fullName>
    </submittedName>
</protein>
<comment type="caution">
    <text evidence="1">The sequence shown here is derived from an EMBL/GenBank/DDBJ whole genome shotgun (WGS) entry which is preliminary data.</text>
</comment>
<dbReference type="EMBL" id="JAIQCV010000009">
    <property type="protein sequence ID" value="KAH1064330.1"/>
    <property type="molecule type" value="Genomic_DNA"/>
</dbReference>
<dbReference type="OrthoDB" id="2551793at2759"/>
<gene>
    <name evidence="1" type="ORF">J1N35_029317</name>
</gene>
<dbReference type="AlphaFoldDB" id="A0A9D3ZTF4"/>